<accession>A0ABD5EZ21</accession>
<comment type="caution">
    <text evidence="1">The sequence shown here is derived from an EMBL/GenBank/DDBJ whole genome shotgun (WGS) entry which is preliminary data.</text>
</comment>
<evidence type="ECO:0000313" key="1">
    <source>
        <dbReference type="EMBL" id="MDT0439997.1"/>
    </source>
</evidence>
<organism evidence="1 2">
    <name type="scientific">Streptomyces doudnae</name>
    <dbReference type="NCBI Taxonomy" id="3075536"/>
    <lineage>
        <taxon>Bacteria</taxon>
        <taxon>Bacillati</taxon>
        <taxon>Actinomycetota</taxon>
        <taxon>Actinomycetes</taxon>
        <taxon>Kitasatosporales</taxon>
        <taxon>Streptomycetaceae</taxon>
        <taxon>Streptomyces</taxon>
    </lineage>
</organism>
<name>A0ABD5EZ21_9ACTN</name>
<dbReference type="EMBL" id="JAVRES010000034">
    <property type="protein sequence ID" value="MDT0439997.1"/>
    <property type="molecule type" value="Genomic_DNA"/>
</dbReference>
<proteinExistence type="predicted"/>
<keyword evidence="2" id="KW-1185">Reference proteome</keyword>
<sequence length="141" mass="15032">MVLLGDISDLRLIYTAAEALHGALSAHALAFDIHVHSDSLILLLLHDSLELGTAAAFARLLGSSADLAAGLDLNRPRGVRRLAERMTWLVIGVTGCRVLVDGDPGCGHAPDHLALYLTGEQAHHLANRIENGLPSRRPLTP</sequence>
<reference evidence="2" key="1">
    <citation type="submission" date="2023-07" db="EMBL/GenBank/DDBJ databases">
        <title>30 novel species of actinomycetes from the DSMZ collection.</title>
        <authorList>
            <person name="Nouioui I."/>
        </authorList>
    </citation>
    <scope>NUCLEOTIDE SEQUENCE [LARGE SCALE GENOMIC DNA]</scope>
    <source>
        <strain evidence="2">DSM 41981</strain>
    </source>
</reference>
<gene>
    <name evidence="1" type="ORF">RM877_35600</name>
</gene>
<dbReference type="Proteomes" id="UP001183535">
    <property type="component" value="Unassembled WGS sequence"/>
</dbReference>
<dbReference type="AlphaFoldDB" id="A0ABD5EZ21"/>
<dbReference type="RefSeq" id="WP_141721456.1">
    <property type="nucleotide sequence ID" value="NZ_JAVRES010000034.1"/>
</dbReference>
<evidence type="ECO:0000313" key="2">
    <source>
        <dbReference type="Proteomes" id="UP001183535"/>
    </source>
</evidence>
<protein>
    <submittedName>
        <fullName evidence="1">Uncharacterized protein</fullName>
    </submittedName>
</protein>